<name>A0ABP8JBR2_9ACTN</name>
<keyword evidence="3" id="KW-1185">Reference proteome</keyword>
<feature type="region of interest" description="Disordered" evidence="1">
    <location>
        <begin position="96"/>
        <end position="119"/>
    </location>
</feature>
<feature type="region of interest" description="Disordered" evidence="1">
    <location>
        <begin position="181"/>
        <end position="203"/>
    </location>
</feature>
<comment type="caution">
    <text evidence="2">The sequence shown here is derived from an EMBL/GenBank/DDBJ whole genome shotgun (WGS) entry which is preliminary data.</text>
</comment>
<dbReference type="Proteomes" id="UP001500635">
    <property type="component" value="Unassembled WGS sequence"/>
</dbReference>
<sequence length="203" mass="20859">MGADLLEYWFGLGDGAVHTWRSAASAGLVRLDFDGDGRADDAMLDFDGDGRADLSALDLDDDGRLDAFFADDGTGVWALAQEAPAHVPDPVGDVHRAASRGSGTETGGRAGNPADGGGELAVRVRDTVDFDGNAGGTGTQPDDVVAGDLVWSGVSTNPDEPGARQVYADVDGDGTLDTVVFDTDGDGRADGAVTRPPTNPVRR</sequence>
<feature type="compositionally biased region" description="Gly residues" evidence="1">
    <location>
        <begin position="104"/>
        <end position="119"/>
    </location>
</feature>
<evidence type="ECO:0008006" key="4">
    <source>
        <dbReference type="Google" id="ProtNLM"/>
    </source>
</evidence>
<proteinExistence type="predicted"/>
<reference evidence="3" key="1">
    <citation type="journal article" date="2019" name="Int. J. Syst. Evol. Microbiol.">
        <title>The Global Catalogue of Microorganisms (GCM) 10K type strain sequencing project: providing services to taxonomists for standard genome sequencing and annotation.</title>
        <authorList>
            <consortium name="The Broad Institute Genomics Platform"/>
            <consortium name="The Broad Institute Genome Sequencing Center for Infectious Disease"/>
            <person name="Wu L."/>
            <person name="Ma J."/>
        </authorList>
    </citation>
    <scope>NUCLEOTIDE SEQUENCE [LARGE SCALE GENOMIC DNA]</scope>
    <source>
        <strain evidence="3">JCM 17688</strain>
    </source>
</reference>
<evidence type="ECO:0000256" key="1">
    <source>
        <dbReference type="SAM" id="MobiDB-lite"/>
    </source>
</evidence>
<evidence type="ECO:0000313" key="3">
    <source>
        <dbReference type="Proteomes" id="UP001500635"/>
    </source>
</evidence>
<evidence type="ECO:0000313" key="2">
    <source>
        <dbReference type="EMBL" id="GAA4388207.1"/>
    </source>
</evidence>
<dbReference type="EMBL" id="BAABFR010000014">
    <property type="protein sequence ID" value="GAA4388207.1"/>
    <property type="molecule type" value="Genomic_DNA"/>
</dbReference>
<accession>A0ABP8JBR2</accession>
<organism evidence="2 3">
    <name type="scientific">Tsukamurella soli</name>
    <dbReference type="NCBI Taxonomy" id="644556"/>
    <lineage>
        <taxon>Bacteria</taxon>
        <taxon>Bacillati</taxon>
        <taxon>Actinomycetota</taxon>
        <taxon>Actinomycetes</taxon>
        <taxon>Mycobacteriales</taxon>
        <taxon>Tsukamurellaceae</taxon>
        <taxon>Tsukamurella</taxon>
    </lineage>
</organism>
<protein>
    <recommendedName>
        <fullName evidence="4">Repeat domain-containing protein</fullName>
    </recommendedName>
</protein>
<gene>
    <name evidence="2" type="ORF">GCM10023147_13560</name>
</gene>
<dbReference type="RefSeq" id="WP_344992739.1">
    <property type="nucleotide sequence ID" value="NZ_BAABFR010000014.1"/>
</dbReference>